<evidence type="ECO:0000313" key="1">
    <source>
        <dbReference type="EMBL" id="MBV3387882.1"/>
    </source>
</evidence>
<reference evidence="1" key="1">
    <citation type="submission" date="2021-06" db="EMBL/GenBank/DDBJ databases">
        <title>Collection of gut derived symbiotic bacterial strains cultured from healthy donors.</title>
        <authorList>
            <person name="Lin H."/>
            <person name="Littmann E."/>
            <person name="Pamer E.G."/>
        </authorList>
    </citation>
    <scope>NUCLEOTIDE SEQUENCE</scope>
    <source>
        <strain evidence="1">MSK.21.74</strain>
    </source>
</reference>
<name>A0AAW4N678_9BACT</name>
<proteinExistence type="predicted"/>
<comment type="caution">
    <text evidence="1">The sequence shown here is derived from an EMBL/GenBank/DDBJ whole genome shotgun (WGS) entry which is preliminary data.</text>
</comment>
<dbReference type="Proteomes" id="UP001196765">
    <property type="component" value="Unassembled WGS sequence"/>
</dbReference>
<protein>
    <recommendedName>
        <fullName evidence="3">Lipoprotein</fullName>
    </recommendedName>
</protein>
<accession>A0AAW4N678</accession>
<sequence length="202" mass="24023">MKHLLLIFMALLFCQCINKKNDALLEIKEIESSYIDDSIKDIIKQYMQEYPQDSSMVLFFNLPVDSVRNQEYGLADYFTLGEFDIPRFEAEISKSYAYIPSCYFVLNSRKIFIVPKSNVLLTPKFTKDIFTSNPWLKDYFDCTRHNAWLIRHKINYDKLYETNKEYTVVNKHVETLLGITIIEETETFQQILKRNKNVHNEE</sequence>
<dbReference type="AlphaFoldDB" id="A0AAW4N678"/>
<evidence type="ECO:0000313" key="2">
    <source>
        <dbReference type="Proteomes" id="UP001196765"/>
    </source>
</evidence>
<dbReference type="RefSeq" id="WP_217745294.1">
    <property type="nucleotide sequence ID" value="NZ_JAHOEI010000031.1"/>
</dbReference>
<organism evidence="1 2">
    <name type="scientific">Segatella copri</name>
    <dbReference type="NCBI Taxonomy" id="165179"/>
    <lineage>
        <taxon>Bacteria</taxon>
        <taxon>Pseudomonadati</taxon>
        <taxon>Bacteroidota</taxon>
        <taxon>Bacteroidia</taxon>
        <taxon>Bacteroidales</taxon>
        <taxon>Prevotellaceae</taxon>
        <taxon>Segatella</taxon>
    </lineage>
</organism>
<dbReference type="EMBL" id="JAHOEI010000031">
    <property type="protein sequence ID" value="MBV3387882.1"/>
    <property type="molecule type" value="Genomic_DNA"/>
</dbReference>
<evidence type="ECO:0008006" key="3">
    <source>
        <dbReference type="Google" id="ProtNLM"/>
    </source>
</evidence>
<gene>
    <name evidence="1" type="ORF">KSW82_09025</name>
</gene>